<evidence type="ECO:0000313" key="3">
    <source>
        <dbReference type="Proteomes" id="UP000001554"/>
    </source>
</evidence>
<accession>A0A9J7KJP2</accession>
<feature type="compositionally biased region" description="Basic residues" evidence="2">
    <location>
        <begin position="96"/>
        <end position="114"/>
    </location>
</feature>
<reference evidence="4" key="2">
    <citation type="submission" date="2025-08" db="UniProtKB">
        <authorList>
            <consortium name="RefSeq"/>
        </authorList>
    </citation>
    <scope>IDENTIFICATION</scope>
    <source>
        <strain evidence="4">S238N-H82</strain>
        <tissue evidence="4">Testes</tissue>
    </source>
</reference>
<dbReference type="AlphaFoldDB" id="A0A9J7KJP2"/>
<evidence type="ECO:0000313" key="4">
    <source>
        <dbReference type="RefSeq" id="XP_035662068.1"/>
    </source>
</evidence>
<evidence type="ECO:0000256" key="1">
    <source>
        <dbReference type="ARBA" id="ARBA00009569"/>
    </source>
</evidence>
<feature type="region of interest" description="Disordered" evidence="2">
    <location>
        <begin position="1"/>
        <end position="176"/>
    </location>
</feature>
<evidence type="ECO:0000256" key="2">
    <source>
        <dbReference type="SAM" id="MobiDB-lite"/>
    </source>
</evidence>
<proteinExistence type="inferred from homology"/>
<reference evidence="3" key="1">
    <citation type="journal article" date="2020" name="Nat. Ecol. Evol.">
        <title>Deeply conserved synteny resolves early events in vertebrate evolution.</title>
        <authorList>
            <person name="Simakov O."/>
            <person name="Marletaz F."/>
            <person name="Yue J.X."/>
            <person name="O'Connell B."/>
            <person name="Jenkins J."/>
            <person name="Brandt A."/>
            <person name="Calef R."/>
            <person name="Tung C.H."/>
            <person name="Huang T.K."/>
            <person name="Schmutz J."/>
            <person name="Satoh N."/>
            <person name="Yu J.K."/>
            <person name="Putnam N.H."/>
            <person name="Green R.E."/>
            <person name="Rokhsar D.S."/>
        </authorList>
    </citation>
    <scope>NUCLEOTIDE SEQUENCE [LARGE SCALE GENOMIC DNA]</scope>
    <source>
        <strain evidence="3">S238N-H82</strain>
    </source>
</reference>
<dbReference type="InterPro" id="IPR026766">
    <property type="entry name" value="Fam133"/>
</dbReference>
<keyword evidence="3" id="KW-1185">Reference proteome</keyword>
<dbReference type="Proteomes" id="UP000001554">
    <property type="component" value="Chromosome 18"/>
</dbReference>
<sequence length="191" mass="21935">MGKRDTRFSYVNPIAMARARGPRPGDGPTIQDYLNRPRPSWEELKQLKEQKSKKGSSSLAAWEEQMNEKFREDLKKHRDKVQASQEGQGSSSSSLSHKKKKEKKKSKKKKRSRSPSHSSSSSCDSSPDSDSETEEEKKEHSKRREKRKKKKDKKKKKHRTDEPGTDNTDDEDKVSESTFLRLLSSLEAVDS</sequence>
<feature type="compositionally biased region" description="Basic and acidic residues" evidence="2">
    <location>
        <begin position="39"/>
        <end position="52"/>
    </location>
</feature>
<dbReference type="RefSeq" id="XP_035662068.1">
    <property type="nucleotide sequence ID" value="XM_035806175.1"/>
</dbReference>
<feature type="compositionally biased region" description="Basic and acidic residues" evidence="2">
    <location>
        <begin position="66"/>
        <end position="76"/>
    </location>
</feature>
<name>A0A9J7KJP2_BRAFL</name>
<feature type="compositionally biased region" description="Low complexity" evidence="2">
    <location>
        <begin position="115"/>
        <end position="126"/>
    </location>
</feature>
<feature type="compositionally biased region" description="Basic residues" evidence="2">
    <location>
        <begin position="140"/>
        <end position="158"/>
    </location>
</feature>
<organism evidence="3 4">
    <name type="scientific">Branchiostoma floridae</name>
    <name type="common">Florida lancelet</name>
    <name type="synonym">Amphioxus</name>
    <dbReference type="NCBI Taxonomy" id="7739"/>
    <lineage>
        <taxon>Eukaryota</taxon>
        <taxon>Metazoa</taxon>
        <taxon>Chordata</taxon>
        <taxon>Cephalochordata</taxon>
        <taxon>Leptocardii</taxon>
        <taxon>Amphioxiformes</taxon>
        <taxon>Branchiostomatidae</taxon>
        <taxon>Branchiostoma</taxon>
    </lineage>
</organism>
<comment type="similarity">
    <text evidence="1">Belongs to the FAM133 family.</text>
</comment>
<feature type="compositionally biased region" description="Acidic residues" evidence="2">
    <location>
        <begin position="163"/>
        <end position="173"/>
    </location>
</feature>
<dbReference type="PANTHER" id="PTHR31911:SF1">
    <property type="entry name" value="FAMILY WITH SEQUENCE SIMILARITY 133 MEMBER B-RELATED"/>
    <property type="match status" value="1"/>
</dbReference>
<dbReference type="GeneID" id="118406243"/>
<dbReference type="PANTHER" id="PTHR31911">
    <property type="entry name" value="PROTEIN FAM133"/>
    <property type="match status" value="1"/>
</dbReference>
<protein>
    <submittedName>
        <fullName evidence="4">Protein FAM133-like isoform X3</fullName>
    </submittedName>
</protein>
<gene>
    <name evidence="4" type="primary">LOC118406243</name>
</gene>